<evidence type="ECO:0000313" key="2">
    <source>
        <dbReference type="EMBL" id="EJW73232.1"/>
    </source>
</evidence>
<dbReference type="EMBL" id="ADBV01014460">
    <property type="protein sequence ID" value="EJW73232.1"/>
    <property type="molecule type" value="Genomic_DNA"/>
</dbReference>
<dbReference type="InterPro" id="IPR012340">
    <property type="entry name" value="NA-bd_OB-fold"/>
</dbReference>
<accession>J9E8C2</accession>
<dbReference type="SMART" id="SM00316">
    <property type="entry name" value="S1"/>
    <property type="match status" value="1"/>
</dbReference>
<sequence>MKAHEVVKTYELNQIYNVELLNFDGDKGRWLAVTESRSENTLYRSGTDIEIGSEVQAFVTSTSDDAHVFVEVSPGVSGCVVKNKKLSLKPDDLIKVRVNHIFPDGGLKVEFVNLIAKSPMDE</sequence>
<dbReference type="SUPFAM" id="SSF50249">
    <property type="entry name" value="Nucleic acid-binding proteins"/>
    <property type="match status" value="1"/>
</dbReference>
<feature type="non-terminal residue" evidence="2">
    <location>
        <position position="122"/>
    </location>
</feature>
<feature type="domain" description="S1 motif" evidence="1">
    <location>
        <begin position="50"/>
        <end position="112"/>
    </location>
</feature>
<evidence type="ECO:0000259" key="1">
    <source>
        <dbReference type="SMART" id="SM00316"/>
    </source>
</evidence>
<dbReference type="InterPro" id="IPR003029">
    <property type="entry name" value="S1_domain"/>
</dbReference>
<comment type="caution">
    <text evidence="2">The sequence shown here is derived from an EMBL/GenBank/DDBJ whole genome shotgun (WGS) entry which is preliminary data.</text>
</comment>
<gene>
    <name evidence="2" type="ORF">WUBG_15859</name>
</gene>
<dbReference type="AlphaFoldDB" id="J9E8C2"/>
<protein>
    <recommendedName>
        <fullName evidence="1">S1 motif domain-containing protein</fullName>
    </recommendedName>
</protein>
<proteinExistence type="predicted"/>
<dbReference type="Proteomes" id="UP000004810">
    <property type="component" value="Unassembled WGS sequence"/>
</dbReference>
<organism evidence="2 3">
    <name type="scientific">Wuchereria bancrofti</name>
    <dbReference type="NCBI Taxonomy" id="6293"/>
    <lineage>
        <taxon>Eukaryota</taxon>
        <taxon>Metazoa</taxon>
        <taxon>Ecdysozoa</taxon>
        <taxon>Nematoda</taxon>
        <taxon>Chromadorea</taxon>
        <taxon>Rhabditida</taxon>
        <taxon>Spirurina</taxon>
        <taxon>Spiruromorpha</taxon>
        <taxon>Filarioidea</taxon>
        <taxon>Onchocercidae</taxon>
        <taxon>Wuchereria</taxon>
    </lineage>
</organism>
<evidence type="ECO:0000313" key="3">
    <source>
        <dbReference type="Proteomes" id="UP000004810"/>
    </source>
</evidence>
<dbReference type="GO" id="GO:0003676">
    <property type="term" value="F:nucleic acid binding"/>
    <property type="evidence" value="ECO:0007669"/>
    <property type="project" value="InterPro"/>
</dbReference>
<name>J9E8C2_WUCBA</name>
<reference evidence="3" key="1">
    <citation type="submission" date="2012-08" db="EMBL/GenBank/DDBJ databases">
        <title>The Genome Sequence of Wuchereria bancrofti.</title>
        <authorList>
            <person name="Nutman T.B."/>
            <person name="Fink D.L."/>
            <person name="Russ C."/>
            <person name="Young S."/>
            <person name="Zeng Q."/>
            <person name="Koehrsen M."/>
            <person name="Alvarado L."/>
            <person name="Berlin A."/>
            <person name="Chapman S.B."/>
            <person name="Chen Z."/>
            <person name="Freedman E."/>
            <person name="Gellesch M."/>
            <person name="Goldberg J."/>
            <person name="Griggs A."/>
            <person name="Gujja S."/>
            <person name="Heilman E.R."/>
            <person name="Heiman D."/>
            <person name="Hepburn T."/>
            <person name="Howarth C."/>
            <person name="Jen D."/>
            <person name="Larson L."/>
            <person name="Lewis B."/>
            <person name="Mehta T."/>
            <person name="Park D."/>
            <person name="Pearson M."/>
            <person name="Roberts A."/>
            <person name="Saif S."/>
            <person name="Shea T."/>
            <person name="Shenoy N."/>
            <person name="Sisk P."/>
            <person name="Stolte C."/>
            <person name="Sykes S."/>
            <person name="Walk T."/>
            <person name="White J."/>
            <person name="Yandava C."/>
            <person name="Haas B."/>
            <person name="Henn M.R."/>
            <person name="Nusbaum C."/>
            <person name="Birren B."/>
        </authorList>
    </citation>
    <scope>NUCLEOTIDE SEQUENCE [LARGE SCALE GENOMIC DNA]</scope>
    <source>
        <strain evidence="3">NA</strain>
    </source>
</reference>